<dbReference type="AlphaFoldDB" id="A0A848MDV9"/>
<dbReference type="EMBL" id="JAADJU010000003">
    <property type="protein sequence ID" value="NMP26458.1"/>
    <property type="molecule type" value="Genomic_DNA"/>
</dbReference>
<protein>
    <submittedName>
        <fullName evidence="3">EscD/YscD/HrpQ family type III secretion system inner membrane ring protein</fullName>
    </submittedName>
</protein>
<comment type="caution">
    <text evidence="3">The sequence shown here is derived from an EMBL/GenBank/DDBJ whole genome shotgun (WGS) entry which is preliminary data.</text>
</comment>
<keyword evidence="4" id="KW-1185">Reference proteome</keyword>
<dbReference type="RefSeq" id="WP_169402163.1">
    <property type="nucleotide sequence ID" value="NZ_JAADJU010000003.1"/>
</dbReference>
<gene>
    <name evidence="3" type="ORF">GW590_06200</name>
</gene>
<dbReference type="InterPro" id="IPR053947">
    <property type="entry name" value="YscD_ppl__2nd"/>
</dbReference>
<reference evidence="3 4" key="1">
    <citation type="submission" date="2020-01" db="EMBL/GenBank/DDBJ databases">
        <authorList>
            <person name="Lee S.D."/>
        </authorList>
    </citation>
    <scope>NUCLEOTIDE SEQUENCE [LARGE SCALE GENOMIC DNA]</scope>
    <source>
        <strain evidence="3 4">SAP-1</strain>
    </source>
</reference>
<name>A0A848MDV9_9GAMM</name>
<dbReference type="NCBIfam" id="TIGR02500">
    <property type="entry name" value="type_III_yscD"/>
    <property type="match status" value="1"/>
</dbReference>
<keyword evidence="1" id="KW-0812">Transmembrane</keyword>
<accession>A0A848MDV9</accession>
<dbReference type="InterPro" id="IPR012843">
    <property type="entry name" value="YscD"/>
</dbReference>
<sequence length="410" mass="45350">MDFLYKVRWLNGPLAGRELDLPAGETRLGGEDADIALTLEESAETVLTVTTEGISLSPAIPVWVDGLPWDTTQPLPQERVIDLAGQGLIFGQPDSTLSTAPLPPRGVPEPEKKKSRLWPLWIGLSLTLIALVLVLVVIGILRHPLESKETFDAHHWLEQTLREPQYAGLQAQIDDKGMVHLSGLTPSSENIVRLRQQLQQHHLLFRDESLGADSLRNLVRQVLMLNGYHEAEVNSGPSLDSVEIHGAIEADAVWQRTSARLHEIKQLKHWQVINDRAELFQSLLELLSQQNLLEGISVSIVGKELLISGKLDKPGAEKMAKVLRTFNIEKQSRLKARFQNIPSKVLAANILPAAVMSVGGNARSVYLQLTNGMRLQQGAILPSGYKIFALSHNAVTFLRGQQLISIPIHL</sequence>
<dbReference type="Proteomes" id="UP000585363">
    <property type="component" value="Unassembled WGS sequence"/>
</dbReference>
<dbReference type="Pfam" id="PF21937">
    <property type="entry name" value="Yop-YscD_ppl_2nd"/>
    <property type="match status" value="1"/>
</dbReference>
<keyword evidence="1" id="KW-1133">Transmembrane helix</keyword>
<evidence type="ECO:0000259" key="2">
    <source>
        <dbReference type="Pfam" id="PF21937"/>
    </source>
</evidence>
<feature type="transmembrane region" description="Helical" evidence="1">
    <location>
        <begin position="120"/>
        <end position="141"/>
    </location>
</feature>
<evidence type="ECO:0000256" key="1">
    <source>
        <dbReference type="SAM" id="Phobius"/>
    </source>
</evidence>
<keyword evidence="1" id="KW-0472">Membrane</keyword>
<organism evidence="3 4">
    <name type="scientific">Rouxiella aceris</name>
    <dbReference type="NCBI Taxonomy" id="2703884"/>
    <lineage>
        <taxon>Bacteria</taxon>
        <taxon>Pseudomonadati</taxon>
        <taxon>Pseudomonadota</taxon>
        <taxon>Gammaproteobacteria</taxon>
        <taxon>Enterobacterales</taxon>
        <taxon>Yersiniaceae</taxon>
        <taxon>Rouxiella</taxon>
    </lineage>
</organism>
<feature type="domain" description="YscD-like Bon-like" evidence="2">
    <location>
        <begin position="213"/>
        <end position="276"/>
    </location>
</feature>
<evidence type="ECO:0000313" key="3">
    <source>
        <dbReference type="EMBL" id="NMP26458.1"/>
    </source>
</evidence>
<proteinExistence type="predicted"/>
<reference evidence="3 4" key="2">
    <citation type="submission" date="2020-06" db="EMBL/GenBank/DDBJ databases">
        <title>Polyphasic characterization of a Rahnella strain isolated from tree sap.</title>
        <authorList>
            <person name="Kim I.S."/>
        </authorList>
    </citation>
    <scope>NUCLEOTIDE SEQUENCE [LARGE SCALE GENOMIC DNA]</scope>
    <source>
        <strain evidence="3 4">SAP-1</strain>
    </source>
</reference>
<evidence type="ECO:0000313" key="4">
    <source>
        <dbReference type="Proteomes" id="UP000585363"/>
    </source>
</evidence>